<feature type="compositionally biased region" description="Low complexity" evidence="4">
    <location>
        <begin position="190"/>
        <end position="201"/>
    </location>
</feature>
<feature type="compositionally biased region" description="Acidic residues" evidence="4">
    <location>
        <begin position="368"/>
        <end position="387"/>
    </location>
</feature>
<reference evidence="5 6" key="1">
    <citation type="submission" date="2016-07" db="EMBL/GenBank/DDBJ databases">
        <title>Pervasive Adenine N6-methylation of Active Genes in Fungi.</title>
        <authorList>
            <consortium name="DOE Joint Genome Institute"/>
            <person name="Mondo S.J."/>
            <person name="Dannebaum R.O."/>
            <person name="Kuo R.C."/>
            <person name="Labutti K."/>
            <person name="Haridas S."/>
            <person name="Kuo A."/>
            <person name="Salamov A."/>
            <person name="Ahrendt S.R."/>
            <person name="Lipzen A."/>
            <person name="Sullivan W."/>
            <person name="Andreopoulos W.B."/>
            <person name="Clum A."/>
            <person name="Lindquist E."/>
            <person name="Daum C."/>
            <person name="Ramamoorthy G.K."/>
            <person name="Gryganskyi A."/>
            <person name="Culley D."/>
            <person name="Magnuson J.K."/>
            <person name="James T.Y."/>
            <person name="O'Malley M.A."/>
            <person name="Stajich J.E."/>
            <person name="Spatafora J.W."/>
            <person name="Visel A."/>
            <person name="Grigoriev I.V."/>
        </authorList>
    </citation>
    <scope>NUCLEOTIDE SEQUENCE [LARGE SCALE GENOMIC DNA]</scope>
    <source>
        <strain evidence="5 6">NRRL 2496</strain>
    </source>
</reference>
<keyword evidence="2 3" id="KW-0175">Coiled coil</keyword>
<dbReference type="PANTHER" id="PTHR22691">
    <property type="entry name" value="YEAST SPT2-RELATED"/>
    <property type="match status" value="1"/>
</dbReference>
<dbReference type="Proteomes" id="UP000242180">
    <property type="component" value="Unassembled WGS sequence"/>
</dbReference>
<feature type="compositionally biased region" description="Basic and acidic residues" evidence="4">
    <location>
        <begin position="249"/>
        <end position="260"/>
    </location>
</feature>
<dbReference type="GO" id="GO:0006360">
    <property type="term" value="P:transcription by RNA polymerase I"/>
    <property type="evidence" value="ECO:0007669"/>
    <property type="project" value="TreeGrafter"/>
</dbReference>
<keyword evidence="6" id="KW-1185">Reference proteome</keyword>
<dbReference type="FunCoup" id="A0A1X2HHW6">
    <property type="interactions" value="37"/>
</dbReference>
<name>A0A1X2HHW6_SYNRA</name>
<feature type="compositionally biased region" description="Basic and acidic residues" evidence="4">
    <location>
        <begin position="23"/>
        <end position="54"/>
    </location>
</feature>
<feature type="compositionally biased region" description="Basic and acidic residues" evidence="4">
    <location>
        <begin position="271"/>
        <end position="285"/>
    </location>
</feature>
<evidence type="ECO:0000313" key="5">
    <source>
        <dbReference type="EMBL" id="ORY98629.1"/>
    </source>
</evidence>
<feature type="compositionally biased region" description="Basic and acidic residues" evidence="4">
    <location>
        <begin position="228"/>
        <end position="238"/>
    </location>
</feature>
<dbReference type="OrthoDB" id="6259853at2759"/>
<dbReference type="AlphaFoldDB" id="A0A1X2HHW6"/>
<feature type="region of interest" description="Disordered" evidence="4">
    <location>
        <begin position="1"/>
        <end position="392"/>
    </location>
</feature>
<sequence>MDASLDQLMARVTKVASAQDASFAERAREKRRREEEERRKAQIAEYRRQQEERMQAQQNPAKRKTASSTSNKKTPSQAQKRSRNVGKPSPGVDSAAPVRKALKNKDFELPMARKRQESERAAQLSFEELMRKAREVNTPRSASATSASPSVSPGPNTSTSKPNVGQKRPPSVTSATSLSGKRPPPPAPSSSPSLTASSRGPNIYQKRMTGPAHKSDSPAPKGNVSARDMVRQMFREPPQRLNAVKRDRRGVTEIQRDLRHAKGIYSDDEDDVKRSDPRLMKRETTRPVQGQRPLGRPLPPSKPIRSTMNRPNAVRPLSRPSPQQERPAMASKSLPGRPGARVPPRMPFTRADRPLQRDAPLRRSKYEEELDPELADFVVSDEEEEEAYDPRHSYSDEISKIFGYDKKRYRDETFSDDDMEVNTRDLIREEKRSERIGRREDLEEERRELERLKRLKASKGKVRT</sequence>
<proteinExistence type="inferred from homology"/>
<dbReference type="PANTHER" id="PTHR22691:SF8">
    <property type="entry name" value="PROTEIN SPT2 HOMOLOG"/>
    <property type="match status" value="1"/>
</dbReference>
<evidence type="ECO:0000256" key="3">
    <source>
        <dbReference type="SAM" id="Coils"/>
    </source>
</evidence>
<feature type="compositionally biased region" description="Basic and acidic residues" evidence="4">
    <location>
        <begin position="350"/>
        <end position="367"/>
    </location>
</feature>
<dbReference type="STRING" id="13706.A0A1X2HHW6"/>
<dbReference type="Pfam" id="PF08243">
    <property type="entry name" value="SPT2"/>
    <property type="match status" value="1"/>
</dbReference>
<evidence type="ECO:0000256" key="4">
    <source>
        <dbReference type="SAM" id="MobiDB-lite"/>
    </source>
</evidence>
<evidence type="ECO:0000313" key="6">
    <source>
        <dbReference type="Proteomes" id="UP000242180"/>
    </source>
</evidence>
<evidence type="ECO:0000256" key="2">
    <source>
        <dbReference type="ARBA" id="ARBA00023054"/>
    </source>
</evidence>
<dbReference type="OMA" id="TPTIYNR"/>
<gene>
    <name evidence="5" type="ORF">BCR43DRAFT_562083</name>
</gene>
<feature type="compositionally biased region" description="Polar residues" evidence="4">
    <location>
        <begin position="66"/>
        <end position="79"/>
    </location>
</feature>
<feature type="compositionally biased region" description="Polar residues" evidence="4">
    <location>
        <begin position="154"/>
        <end position="163"/>
    </location>
</feature>
<dbReference type="InterPro" id="IPR013256">
    <property type="entry name" value="Chromatin_SPT2"/>
</dbReference>
<dbReference type="GO" id="GO:0006334">
    <property type="term" value="P:nucleosome assembly"/>
    <property type="evidence" value="ECO:0007669"/>
    <property type="project" value="TreeGrafter"/>
</dbReference>
<dbReference type="InParanoid" id="A0A1X2HHW6"/>
<feature type="coiled-coil region" evidence="3">
    <location>
        <begin position="432"/>
        <end position="462"/>
    </location>
</feature>
<evidence type="ECO:0000256" key="1">
    <source>
        <dbReference type="ARBA" id="ARBA00006461"/>
    </source>
</evidence>
<protein>
    <submittedName>
        <fullName evidence="5">SPT2 chromatin protein-domain-containing protein</fullName>
    </submittedName>
</protein>
<comment type="caution">
    <text evidence="5">The sequence shown here is derived from an EMBL/GenBank/DDBJ whole genome shotgun (WGS) entry which is preliminary data.</text>
</comment>
<organism evidence="5 6">
    <name type="scientific">Syncephalastrum racemosum</name>
    <name type="common">Filamentous fungus</name>
    <dbReference type="NCBI Taxonomy" id="13706"/>
    <lineage>
        <taxon>Eukaryota</taxon>
        <taxon>Fungi</taxon>
        <taxon>Fungi incertae sedis</taxon>
        <taxon>Mucoromycota</taxon>
        <taxon>Mucoromycotina</taxon>
        <taxon>Mucoromycetes</taxon>
        <taxon>Mucorales</taxon>
        <taxon>Syncephalastraceae</taxon>
        <taxon>Syncephalastrum</taxon>
    </lineage>
</organism>
<dbReference type="EMBL" id="MCGN01000003">
    <property type="protein sequence ID" value="ORY98629.1"/>
    <property type="molecule type" value="Genomic_DNA"/>
</dbReference>
<accession>A0A1X2HHW6</accession>
<dbReference type="SMART" id="SM00784">
    <property type="entry name" value="SPT2"/>
    <property type="match status" value="1"/>
</dbReference>
<dbReference type="GO" id="GO:0003677">
    <property type="term" value="F:DNA binding"/>
    <property type="evidence" value="ECO:0007669"/>
    <property type="project" value="TreeGrafter"/>
</dbReference>
<feature type="compositionally biased region" description="Low complexity" evidence="4">
    <location>
        <begin position="139"/>
        <end position="153"/>
    </location>
</feature>
<feature type="compositionally biased region" description="Basic and acidic residues" evidence="4">
    <location>
        <begin position="128"/>
        <end position="137"/>
    </location>
</feature>
<dbReference type="GO" id="GO:0005730">
    <property type="term" value="C:nucleolus"/>
    <property type="evidence" value="ECO:0007669"/>
    <property type="project" value="TreeGrafter"/>
</dbReference>
<dbReference type="GO" id="GO:0042393">
    <property type="term" value="F:histone binding"/>
    <property type="evidence" value="ECO:0007669"/>
    <property type="project" value="TreeGrafter"/>
</dbReference>
<comment type="similarity">
    <text evidence="1">Belongs to the SPT2 family.</text>
</comment>